<evidence type="ECO:0000256" key="2">
    <source>
        <dbReference type="SAM" id="Coils"/>
    </source>
</evidence>
<evidence type="ECO:0000313" key="4">
    <source>
        <dbReference type="EMBL" id="KAF8395638.1"/>
    </source>
</evidence>
<dbReference type="EMBL" id="JABCRI010000013">
    <property type="protein sequence ID" value="KAF8395638.1"/>
    <property type="molecule type" value="Genomic_DNA"/>
</dbReference>
<protein>
    <recommendedName>
        <fullName evidence="3">LOB domain-containing protein</fullName>
    </recommendedName>
</protein>
<dbReference type="InterPro" id="IPR004883">
    <property type="entry name" value="LOB"/>
</dbReference>
<evidence type="ECO:0000256" key="1">
    <source>
        <dbReference type="ARBA" id="ARBA00005474"/>
    </source>
</evidence>
<gene>
    <name evidence="4" type="ORF">HHK36_019588</name>
</gene>
<dbReference type="PROSITE" id="PS50891">
    <property type="entry name" value="LOB"/>
    <property type="match status" value="1"/>
</dbReference>
<accession>A0A835D9R2</accession>
<keyword evidence="5" id="KW-1185">Reference proteome</keyword>
<dbReference type="PANTHER" id="PTHR31301">
    <property type="entry name" value="LOB DOMAIN-CONTAINING PROTEIN 4-RELATED"/>
    <property type="match status" value="1"/>
</dbReference>
<feature type="domain" description="LOB" evidence="3">
    <location>
        <begin position="1"/>
        <end position="95"/>
    </location>
</feature>
<keyword evidence="2" id="KW-0175">Coiled coil</keyword>
<dbReference type="Pfam" id="PF03195">
    <property type="entry name" value="LOB"/>
    <property type="match status" value="1"/>
</dbReference>
<comment type="caution">
    <text evidence="4">The sequence shown here is derived from an EMBL/GenBank/DDBJ whole genome shotgun (WGS) entry which is preliminary data.</text>
</comment>
<reference evidence="4 5" key="1">
    <citation type="submission" date="2020-04" db="EMBL/GenBank/DDBJ databases">
        <title>Plant Genome Project.</title>
        <authorList>
            <person name="Zhang R.-G."/>
        </authorList>
    </citation>
    <scope>NUCLEOTIDE SEQUENCE [LARGE SCALE GENOMIC DNA]</scope>
    <source>
        <strain evidence="4">YNK0</strain>
        <tissue evidence="4">Leaf</tissue>
    </source>
</reference>
<comment type="similarity">
    <text evidence="1">Belongs to the LOB domain-containing protein family.</text>
</comment>
<evidence type="ECO:0000313" key="5">
    <source>
        <dbReference type="Proteomes" id="UP000655225"/>
    </source>
</evidence>
<dbReference type="Proteomes" id="UP000655225">
    <property type="component" value="Unassembled WGS sequence"/>
</dbReference>
<dbReference type="OrthoDB" id="778083at2759"/>
<dbReference type="PANTHER" id="PTHR31301:SF204">
    <property type="entry name" value="LOB DOMAIN-CONTAINING PROTEIN"/>
    <property type="match status" value="1"/>
</dbReference>
<organism evidence="4 5">
    <name type="scientific">Tetracentron sinense</name>
    <name type="common">Spur-leaf</name>
    <dbReference type="NCBI Taxonomy" id="13715"/>
    <lineage>
        <taxon>Eukaryota</taxon>
        <taxon>Viridiplantae</taxon>
        <taxon>Streptophyta</taxon>
        <taxon>Embryophyta</taxon>
        <taxon>Tracheophyta</taxon>
        <taxon>Spermatophyta</taxon>
        <taxon>Magnoliopsida</taxon>
        <taxon>Trochodendrales</taxon>
        <taxon>Trochodendraceae</taxon>
        <taxon>Tetracentron</taxon>
    </lineage>
</organism>
<sequence>MLRRRCVEKCILAPYFPPTEPLKFKIAHRVFGASSIVKFLQDLPESHRADAVSSMVYEANARIRDPVYGCAGLICQLQKQVNELQEQLAEAQAEIFNLKFQQANMIALISMGMEKSQQNMLQQTYENFENNANLEHDNVGSLWQPDWI</sequence>
<dbReference type="AlphaFoldDB" id="A0A835D9R2"/>
<dbReference type="OMA" id="RCIENCM"/>
<name>A0A835D9R2_TETSI</name>
<evidence type="ECO:0000259" key="3">
    <source>
        <dbReference type="PROSITE" id="PS50891"/>
    </source>
</evidence>
<feature type="coiled-coil region" evidence="2">
    <location>
        <begin position="74"/>
        <end position="101"/>
    </location>
</feature>
<proteinExistence type="inferred from homology"/>